<gene>
    <name evidence="2" type="ORF">GCM10008013_16800</name>
</gene>
<dbReference type="PANTHER" id="PTHR43358">
    <property type="entry name" value="ALPHA/BETA-HYDROLASE"/>
    <property type="match status" value="1"/>
</dbReference>
<dbReference type="Gene3D" id="3.40.50.1820">
    <property type="entry name" value="alpha/beta hydrolase"/>
    <property type="match status" value="1"/>
</dbReference>
<dbReference type="Proteomes" id="UP000659344">
    <property type="component" value="Unassembled WGS sequence"/>
</dbReference>
<evidence type="ECO:0000259" key="1">
    <source>
        <dbReference type="Pfam" id="PF00326"/>
    </source>
</evidence>
<dbReference type="InterPro" id="IPR052920">
    <property type="entry name" value="DNA-binding_regulatory"/>
</dbReference>
<comment type="caution">
    <text evidence="2">The sequence shown here is derived from an EMBL/GenBank/DDBJ whole genome shotgun (WGS) entry which is preliminary data.</text>
</comment>
<evidence type="ECO:0000313" key="2">
    <source>
        <dbReference type="EMBL" id="GGH19840.1"/>
    </source>
</evidence>
<feature type="domain" description="Peptidase S9 prolyl oligopeptidase catalytic" evidence="1">
    <location>
        <begin position="116"/>
        <end position="309"/>
    </location>
</feature>
<dbReference type="Pfam" id="PF00326">
    <property type="entry name" value="Peptidase_S9"/>
    <property type="match status" value="1"/>
</dbReference>
<reference evidence="3" key="1">
    <citation type="journal article" date="2019" name="Int. J. Syst. Evol. Microbiol.">
        <title>The Global Catalogue of Microorganisms (GCM) 10K type strain sequencing project: providing services to taxonomists for standard genome sequencing and annotation.</title>
        <authorList>
            <consortium name="The Broad Institute Genomics Platform"/>
            <consortium name="The Broad Institute Genome Sequencing Center for Infectious Disease"/>
            <person name="Wu L."/>
            <person name="Ma J."/>
        </authorList>
    </citation>
    <scope>NUCLEOTIDE SEQUENCE [LARGE SCALE GENOMIC DNA]</scope>
    <source>
        <strain evidence="3">CGMCC 1.12769</strain>
    </source>
</reference>
<dbReference type="EMBL" id="BMFT01000001">
    <property type="protein sequence ID" value="GGH19840.1"/>
    <property type="molecule type" value="Genomic_DNA"/>
</dbReference>
<evidence type="ECO:0000313" key="3">
    <source>
        <dbReference type="Proteomes" id="UP000659344"/>
    </source>
</evidence>
<dbReference type="RefSeq" id="WP_188537644.1">
    <property type="nucleotide sequence ID" value="NZ_BMFT01000001.1"/>
</dbReference>
<dbReference type="GO" id="GO:0016787">
    <property type="term" value="F:hydrolase activity"/>
    <property type="evidence" value="ECO:0007669"/>
    <property type="project" value="UniProtKB-KW"/>
</dbReference>
<accession>A0ABQ1YBG4</accession>
<dbReference type="SUPFAM" id="SSF53474">
    <property type="entry name" value="alpha/beta-Hydrolases"/>
    <property type="match status" value="1"/>
</dbReference>
<keyword evidence="2" id="KW-0378">Hydrolase</keyword>
<dbReference type="InterPro" id="IPR001375">
    <property type="entry name" value="Peptidase_S9_cat"/>
</dbReference>
<proteinExistence type="predicted"/>
<name>A0ABQ1YBG4_9BACL</name>
<sequence length="311" mass="34727">MFIIIISIIVLLLIIVGSASFYFYNVAIARSDKDFLNGNPDLEADTNVEQPLEDTSAWWSEQAFEDWSITSDDGLQLHAYYLDAKQPTNRTVILAHGYSGLPENMSGYTKMYREVLGYNVLLPDARGHGKSEGDYIGFGWPERKDYLKWIDKVIEHTGKQSQIVLHGVSMGGATVMMTSGENLPSNVKAIIEDCGYTTVADELRYQMKRMYHLPSFPLVQSTSLLTKIRAGYGFNEASALTQIKKSTTPILFIHGAADLFVPYEMVNTLYENGPKDKQLFVVPGAGHGAARRVDPVGYDRVVTQFIGNYVK</sequence>
<protein>
    <submittedName>
        <fullName evidence="2">Alpha/beta hydrolase</fullName>
    </submittedName>
</protein>
<dbReference type="PANTHER" id="PTHR43358:SF4">
    <property type="entry name" value="ALPHA_BETA HYDROLASE FOLD-1 DOMAIN-CONTAINING PROTEIN"/>
    <property type="match status" value="1"/>
</dbReference>
<keyword evidence="3" id="KW-1185">Reference proteome</keyword>
<dbReference type="InterPro" id="IPR029058">
    <property type="entry name" value="AB_hydrolase_fold"/>
</dbReference>
<organism evidence="2 3">
    <name type="scientific">Paenibacillus segetis</name>
    <dbReference type="NCBI Taxonomy" id="1325360"/>
    <lineage>
        <taxon>Bacteria</taxon>
        <taxon>Bacillati</taxon>
        <taxon>Bacillota</taxon>
        <taxon>Bacilli</taxon>
        <taxon>Bacillales</taxon>
        <taxon>Paenibacillaceae</taxon>
        <taxon>Paenibacillus</taxon>
    </lineage>
</organism>